<dbReference type="GO" id="GO:0005739">
    <property type="term" value="C:mitochondrion"/>
    <property type="evidence" value="ECO:0007669"/>
    <property type="project" value="TreeGrafter"/>
</dbReference>
<evidence type="ECO:0000256" key="3">
    <source>
        <dbReference type="ARBA" id="ARBA00023027"/>
    </source>
</evidence>
<dbReference type="OrthoDB" id="1716980at2759"/>
<dbReference type="InterPro" id="IPR044638">
    <property type="entry name" value="ALDH7A1-like"/>
</dbReference>
<proteinExistence type="inferred from homology"/>
<dbReference type="GO" id="GO:0010133">
    <property type="term" value="P:L-proline catabolic process to L-glutamate"/>
    <property type="evidence" value="ECO:0007669"/>
    <property type="project" value="TreeGrafter"/>
</dbReference>
<reference evidence="4" key="1">
    <citation type="submission" date="2020-01" db="EMBL/GenBank/DDBJ databases">
        <title>Genome sequence of Kobresia littledalei, the first chromosome-level genome in the family Cyperaceae.</title>
        <authorList>
            <person name="Qu G."/>
        </authorList>
    </citation>
    <scope>NUCLEOTIDE SEQUENCE</scope>
    <source>
        <strain evidence="4">C.B.Clarke</strain>
        <tissue evidence="4">Leaf</tissue>
    </source>
</reference>
<keyword evidence="5" id="KW-1185">Reference proteome</keyword>
<dbReference type="EMBL" id="SWLB01000019">
    <property type="protein sequence ID" value="KAF3326218.1"/>
    <property type="molecule type" value="Genomic_DNA"/>
</dbReference>
<dbReference type="SUPFAM" id="SSF53720">
    <property type="entry name" value="ALDH-like"/>
    <property type="match status" value="1"/>
</dbReference>
<dbReference type="InterPro" id="IPR016161">
    <property type="entry name" value="Ald_DH/histidinol_DH"/>
</dbReference>
<evidence type="ECO:0000256" key="2">
    <source>
        <dbReference type="ARBA" id="ARBA00023002"/>
    </source>
</evidence>
<accession>A0A833VK13</accession>
<sequence>MDALRKHANKLKEQVSKQQQAVIKQFSGSGYEGSDVMVIDELELQRHLQLEKLYKSTRSGRDFQKDIARAGTKLSEDCFRYGSENTASDAILAKVACLYGGALRNVEKEYVSITSLPILLPWSKSFERTKSNLLYASGCAPLISPPAWMKKVSIVMDHMLRLLHECGLPLEDADIINFDGVAMKKLLLEAKPKMTLFTGSSRVAEKLAADLKGRIKLEDAGFDWKILGKKDLIAPAVDPYTYDSV</sequence>
<comment type="similarity">
    <text evidence="1">Belongs to the aldehyde dehydrogenase family.</text>
</comment>
<comment type="caution">
    <text evidence="4">The sequence shown here is derived from an EMBL/GenBank/DDBJ whole genome shotgun (WGS) entry which is preliminary data.</text>
</comment>
<keyword evidence="3" id="KW-0520">NAD</keyword>
<gene>
    <name evidence="4" type="ORF">FCM35_KLT09298</name>
</gene>
<dbReference type="GO" id="GO:0003842">
    <property type="term" value="F:L-glutamate gamma-semialdehyde dehydrogenase activity"/>
    <property type="evidence" value="ECO:0007669"/>
    <property type="project" value="TreeGrafter"/>
</dbReference>
<dbReference type="GO" id="GO:0004029">
    <property type="term" value="F:aldehyde dehydrogenase (NAD+) activity"/>
    <property type="evidence" value="ECO:0007669"/>
    <property type="project" value="InterPro"/>
</dbReference>
<evidence type="ECO:0000313" key="5">
    <source>
        <dbReference type="Proteomes" id="UP000623129"/>
    </source>
</evidence>
<keyword evidence="2" id="KW-0560">Oxidoreductase</keyword>
<dbReference type="PANTHER" id="PTHR43521:SF7">
    <property type="entry name" value="DELTA-1-PYRROLINE-5-CARBOXYLATE DEHYDROGENASE 12A1, MITOCHONDRIAL"/>
    <property type="match status" value="1"/>
</dbReference>
<evidence type="ECO:0000313" key="4">
    <source>
        <dbReference type="EMBL" id="KAF3326218.1"/>
    </source>
</evidence>
<dbReference type="PANTHER" id="PTHR43521">
    <property type="entry name" value="ALPHA-AMINOADIPIC SEMIALDEHYDE DEHYDROGENASE"/>
    <property type="match status" value="1"/>
</dbReference>
<protein>
    <submittedName>
        <fullName evidence="4">Aldehyde dehydrogenase</fullName>
    </submittedName>
</protein>
<dbReference type="AlphaFoldDB" id="A0A833VK13"/>
<dbReference type="Proteomes" id="UP000623129">
    <property type="component" value="Unassembled WGS sequence"/>
</dbReference>
<evidence type="ECO:0000256" key="1">
    <source>
        <dbReference type="ARBA" id="ARBA00009986"/>
    </source>
</evidence>
<dbReference type="InterPro" id="IPR016162">
    <property type="entry name" value="Ald_DH_N"/>
</dbReference>
<organism evidence="4 5">
    <name type="scientific">Carex littledalei</name>
    <dbReference type="NCBI Taxonomy" id="544730"/>
    <lineage>
        <taxon>Eukaryota</taxon>
        <taxon>Viridiplantae</taxon>
        <taxon>Streptophyta</taxon>
        <taxon>Embryophyta</taxon>
        <taxon>Tracheophyta</taxon>
        <taxon>Spermatophyta</taxon>
        <taxon>Magnoliopsida</taxon>
        <taxon>Liliopsida</taxon>
        <taxon>Poales</taxon>
        <taxon>Cyperaceae</taxon>
        <taxon>Cyperoideae</taxon>
        <taxon>Cariceae</taxon>
        <taxon>Carex</taxon>
        <taxon>Carex subgen. Euthyceras</taxon>
    </lineage>
</organism>
<dbReference type="Gene3D" id="3.40.605.10">
    <property type="entry name" value="Aldehyde Dehydrogenase, Chain A, domain 1"/>
    <property type="match status" value="1"/>
</dbReference>
<name>A0A833VK13_9POAL</name>